<keyword evidence="9" id="KW-1185">Reference proteome</keyword>
<evidence type="ECO:0000256" key="5">
    <source>
        <dbReference type="ARBA" id="ARBA00022989"/>
    </source>
</evidence>
<name>A0A1C0ACJ2_9FIRM</name>
<keyword evidence="5 7" id="KW-1133">Transmembrane helix</keyword>
<dbReference type="Proteomes" id="UP000093514">
    <property type="component" value="Unassembled WGS sequence"/>
</dbReference>
<evidence type="ECO:0000256" key="3">
    <source>
        <dbReference type="ARBA" id="ARBA00022475"/>
    </source>
</evidence>
<feature type="transmembrane region" description="Helical" evidence="7">
    <location>
        <begin position="7"/>
        <end position="25"/>
    </location>
</feature>
<dbReference type="GO" id="GO:0005886">
    <property type="term" value="C:plasma membrane"/>
    <property type="evidence" value="ECO:0007669"/>
    <property type="project" value="UniProtKB-SubCell"/>
</dbReference>
<feature type="transmembrane region" description="Helical" evidence="7">
    <location>
        <begin position="45"/>
        <end position="63"/>
    </location>
</feature>
<evidence type="ECO:0000256" key="2">
    <source>
        <dbReference type="ARBA" id="ARBA00005779"/>
    </source>
</evidence>
<comment type="subcellular location">
    <subcellularLocation>
        <location evidence="1">Cell membrane</location>
        <topology evidence="1">Multi-pass membrane protein</topology>
    </subcellularLocation>
</comment>
<dbReference type="InterPro" id="IPR007140">
    <property type="entry name" value="DUF350"/>
</dbReference>
<evidence type="ECO:0000313" key="9">
    <source>
        <dbReference type="Proteomes" id="UP000093514"/>
    </source>
</evidence>
<reference evidence="8 9" key="2">
    <citation type="submission" date="2016-08" db="EMBL/GenBank/DDBJ databases">
        <title>Orenia metallireducens sp. nov. strain Z6, a Novel Metal-reducing Firmicute from the Deep Subsurface.</title>
        <authorList>
            <person name="Maxim B.I."/>
            <person name="Kenneth K."/>
            <person name="Flynn T.M."/>
            <person name="Oloughlin E.J."/>
            <person name="Locke R.A."/>
            <person name="Weber J.R."/>
            <person name="Egan S.M."/>
            <person name="Mackie R.I."/>
            <person name="Cann I.K."/>
        </authorList>
    </citation>
    <scope>NUCLEOTIDE SEQUENCE [LARGE SCALE GENOMIC DNA]</scope>
    <source>
        <strain evidence="8 9">Z6</strain>
    </source>
</reference>
<evidence type="ECO:0008006" key="10">
    <source>
        <dbReference type="Google" id="ProtNLM"/>
    </source>
</evidence>
<protein>
    <recommendedName>
        <fullName evidence="10">DUF350 domain-containing protein</fullName>
    </recommendedName>
</protein>
<evidence type="ECO:0000256" key="4">
    <source>
        <dbReference type="ARBA" id="ARBA00022692"/>
    </source>
</evidence>
<keyword evidence="3" id="KW-1003">Cell membrane</keyword>
<evidence type="ECO:0000256" key="6">
    <source>
        <dbReference type="ARBA" id="ARBA00023136"/>
    </source>
</evidence>
<dbReference type="Pfam" id="PF03994">
    <property type="entry name" value="DUF350"/>
    <property type="match status" value="1"/>
</dbReference>
<dbReference type="EMBL" id="LWDV01000006">
    <property type="protein sequence ID" value="OCL28078.1"/>
    <property type="molecule type" value="Genomic_DNA"/>
</dbReference>
<proteinExistence type="inferred from homology"/>
<reference evidence="9" key="1">
    <citation type="submission" date="2016-07" db="EMBL/GenBank/DDBJ databases">
        <authorList>
            <person name="Florea S."/>
            <person name="Webb J.S."/>
            <person name="Jaromczyk J."/>
            <person name="Schardl C.L."/>
        </authorList>
    </citation>
    <scope>NUCLEOTIDE SEQUENCE [LARGE SCALE GENOMIC DNA]</scope>
    <source>
        <strain evidence="9">Z6</strain>
    </source>
</reference>
<sequence>MNPILSTVLYSFLGIVLCLLGYKIFDIATPFKLDDEIQKGNTAAGIVVSGIFIAVAIIVAASII</sequence>
<keyword evidence="4 7" id="KW-0812">Transmembrane</keyword>
<evidence type="ECO:0000256" key="1">
    <source>
        <dbReference type="ARBA" id="ARBA00004651"/>
    </source>
</evidence>
<comment type="similarity">
    <text evidence="2">Belongs to the UPF0719 family.</text>
</comment>
<evidence type="ECO:0000313" key="8">
    <source>
        <dbReference type="EMBL" id="OCL28078.1"/>
    </source>
</evidence>
<dbReference type="RefSeq" id="WP_068715164.1">
    <property type="nucleotide sequence ID" value="NZ_LWDV01000006.1"/>
</dbReference>
<dbReference type="AlphaFoldDB" id="A0A1C0ACJ2"/>
<dbReference type="OrthoDB" id="1525346at2"/>
<gene>
    <name evidence="8" type="ORF">U472_02450</name>
</gene>
<keyword evidence="6 7" id="KW-0472">Membrane</keyword>
<organism evidence="8 9">
    <name type="scientific">Orenia metallireducens</name>
    <dbReference type="NCBI Taxonomy" id="1413210"/>
    <lineage>
        <taxon>Bacteria</taxon>
        <taxon>Bacillati</taxon>
        <taxon>Bacillota</taxon>
        <taxon>Clostridia</taxon>
        <taxon>Halanaerobiales</taxon>
        <taxon>Halobacteroidaceae</taxon>
        <taxon>Orenia</taxon>
    </lineage>
</organism>
<comment type="caution">
    <text evidence="8">The sequence shown here is derived from an EMBL/GenBank/DDBJ whole genome shotgun (WGS) entry which is preliminary data.</text>
</comment>
<accession>A0A1C0ACJ2</accession>
<evidence type="ECO:0000256" key="7">
    <source>
        <dbReference type="SAM" id="Phobius"/>
    </source>
</evidence>